<reference evidence="1" key="1">
    <citation type="submission" date="2021-06" db="EMBL/GenBank/DDBJ databases">
        <authorList>
            <person name="Kallberg Y."/>
            <person name="Tangrot J."/>
            <person name="Rosling A."/>
        </authorList>
    </citation>
    <scope>NUCLEOTIDE SEQUENCE</scope>
    <source>
        <strain evidence="1">UK204</strain>
    </source>
</reference>
<dbReference type="Proteomes" id="UP000789570">
    <property type="component" value="Unassembled WGS sequence"/>
</dbReference>
<accession>A0A9N9JF63</accession>
<evidence type="ECO:0000313" key="1">
    <source>
        <dbReference type="EMBL" id="CAG8775741.1"/>
    </source>
</evidence>
<organism evidence="1 2">
    <name type="scientific">Funneliformis caledonium</name>
    <dbReference type="NCBI Taxonomy" id="1117310"/>
    <lineage>
        <taxon>Eukaryota</taxon>
        <taxon>Fungi</taxon>
        <taxon>Fungi incertae sedis</taxon>
        <taxon>Mucoromycota</taxon>
        <taxon>Glomeromycotina</taxon>
        <taxon>Glomeromycetes</taxon>
        <taxon>Glomerales</taxon>
        <taxon>Glomeraceae</taxon>
        <taxon>Funneliformis</taxon>
    </lineage>
</organism>
<proteinExistence type="predicted"/>
<dbReference type="AlphaFoldDB" id="A0A9N9JF63"/>
<evidence type="ECO:0000313" key="2">
    <source>
        <dbReference type="Proteomes" id="UP000789570"/>
    </source>
</evidence>
<feature type="non-terminal residue" evidence="1">
    <location>
        <position position="1"/>
    </location>
</feature>
<protein>
    <submittedName>
        <fullName evidence="1">8869_t:CDS:1</fullName>
    </submittedName>
</protein>
<gene>
    <name evidence="1" type="ORF">FCALED_LOCUS17813</name>
</gene>
<comment type="caution">
    <text evidence="1">The sequence shown here is derived from an EMBL/GenBank/DDBJ whole genome shotgun (WGS) entry which is preliminary data.</text>
</comment>
<name>A0A9N9JF63_9GLOM</name>
<keyword evidence="2" id="KW-1185">Reference proteome</keyword>
<sequence length="51" mass="6116">EAAVNIHSKYVKRSTNRHLCFLARMQRCKQHHDLVFRLMSSTLRQPQDHRA</sequence>
<dbReference type="EMBL" id="CAJVPQ010029869">
    <property type="protein sequence ID" value="CAG8775741.1"/>
    <property type="molecule type" value="Genomic_DNA"/>
</dbReference>
<feature type="non-terminal residue" evidence="1">
    <location>
        <position position="51"/>
    </location>
</feature>